<dbReference type="AlphaFoldDB" id="A0AAD1U763"/>
<proteinExistence type="inferred from homology"/>
<organism evidence="8 9">
    <name type="scientific">Euplotes crassus</name>
    <dbReference type="NCBI Taxonomy" id="5936"/>
    <lineage>
        <taxon>Eukaryota</taxon>
        <taxon>Sar</taxon>
        <taxon>Alveolata</taxon>
        <taxon>Ciliophora</taxon>
        <taxon>Intramacronucleata</taxon>
        <taxon>Spirotrichea</taxon>
        <taxon>Hypotrichia</taxon>
        <taxon>Euplotida</taxon>
        <taxon>Euplotidae</taxon>
        <taxon>Moneuplotes</taxon>
    </lineage>
</organism>
<sequence length="595" mass="67239">MEMQAKFQDKCVEILEECEQYDLLEKYEQATEEEKDSLAQQIVKLDFDFKGGLAEYCERARDLLNDSKMGVNPFGGFIPSVPTGINVEANSKEFHQLEAIGMSNMADACFVLVAGGLGERLGYSSIKVGLPLTLLDKELCYLKYYCEYIKAFESRVIVDLDEEEQKEFYIPLCIMTSGDTHEKTLALLQEKDNFGMKKDQITVVKQEKVPALIDNNANFSVIKGKLEIETKPHGHGDVHTLLHQHGVIQKWAKMEKRWVIFFQDTNALVFRALPSALGVSVRKDFDVNSICVPRKPGEAMGGIATLTNEAVNQKITINVEYNQLDPLLKASWNENGDVADKSGNSFFPGNSNIILIKVSTYLDTLDKTQGLIPEFVNPKYKDEEKEVFKSSTRLECMMQDFPKLLDKTSNVGFSCYERWISYSAVKNNIIDAAAKFDQGLSPECASTGEYSLFDCNARLLEMIGLNIEETNEEDLKDFQGIRIRDGAKIFLHPSFGVTLKEIREKITGENFISKKSILWLEGQETSIHDLHLDSTLVTSADSFEVGGEYNDQKYIEYVPLDPTEEGFDELDEVIKIRGFRLSVPEEFDDLNIISN</sequence>
<dbReference type="GO" id="GO:0006048">
    <property type="term" value="P:UDP-N-acetylglucosamine biosynthetic process"/>
    <property type="evidence" value="ECO:0007669"/>
    <property type="project" value="TreeGrafter"/>
</dbReference>
<dbReference type="Gene3D" id="3.90.550.10">
    <property type="entry name" value="Spore Coat Polysaccharide Biosynthesis Protein SpsA, Chain A"/>
    <property type="match status" value="1"/>
</dbReference>
<reference evidence="8" key="1">
    <citation type="submission" date="2023-07" db="EMBL/GenBank/DDBJ databases">
        <authorList>
            <consortium name="AG Swart"/>
            <person name="Singh M."/>
            <person name="Singh A."/>
            <person name="Seah K."/>
            <person name="Emmerich C."/>
        </authorList>
    </citation>
    <scope>NUCLEOTIDE SEQUENCE</scope>
    <source>
        <strain evidence="8">DP1</strain>
    </source>
</reference>
<dbReference type="Proteomes" id="UP001295684">
    <property type="component" value="Unassembled WGS sequence"/>
</dbReference>
<name>A0AAD1U763_EUPCR</name>
<evidence type="ECO:0000256" key="6">
    <source>
        <dbReference type="ARBA" id="ARBA00039080"/>
    </source>
</evidence>
<comment type="cofactor">
    <cofactor evidence="2">
        <name>Mg(2+)</name>
        <dbReference type="ChEBI" id="CHEBI:18420"/>
    </cofactor>
</comment>
<dbReference type="InterPro" id="IPR002618">
    <property type="entry name" value="UDPGP_fam"/>
</dbReference>
<dbReference type="InterPro" id="IPR029044">
    <property type="entry name" value="Nucleotide-diphossugar_trans"/>
</dbReference>
<keyword evidence="4" id="KW-0548">Nucleotidyltransferase</keyword>
<dbReference type="Pfam" id="PF01704">
    <property type="entry name" value="UDPGP"/>
    <property type="match status" value="1"/>
</dbReference>
<evidence type="ECO:0000256" key="3">
    <source>
        <dbReference type="ARBA" id="ARBA00022679"/>
    </source>
</evidence>
<keyword evidence="3" id="KW-0808">Transferase</keyword>
<comment type="cofactor">
    <cofactor evidence="1">
        <name>Mn(2+)</name>
        <dbReference type="ChEBI" id="CHEBI:29035"/>
    </cofactor>
</comment>
<dbReference type="PANTHER" id="PTHR11952">
    <property type="entry name" value="UDP- GLUCOSE PYROPHOSPHORYLASE"/>
    <property type="match status" value="1"/>
</dbReference>
<evidence type="ECO:0000256" key="2">
    <source>
        <dbReference type="ARBA" id="ARBA00001946"/>
    </source>
</evidence>
<dbReference type="EC" id="2.7.7.64" evidence="6"/>
<evidence type="ECO:0000256" key="4">
    <source>
        <dbReference type="ARBA" id="ARBA00022695"/>
    </source>
</evidence>
<keyword evidence="9" id="KW-1185">Reference proteome</keyword>
<dbReference type="PANTHER" id="PTHR11952:SF9">
    <property type="entry name" value="UDP-SUGAR PYROPHOSPHORYLASE"/>
    <property type="match status" value="1"/>
</dbReference>
<dbReference type="Gene3D" id="2.160.10.30">
    <property type="match status" value="1"/>
</dbReference>
<dbReference type="InterPro" id="IPR039741">
    <property type="entry name" value="UDP-sugar_pyrophosphorylase"/>
</dbReference>
<dbReference type="GO" id="GO:0003977">
    <property type="term" value="F:UDP-N-acetylglucosamine diphosphorylase activity"/>
    <property type="evidence" value="ECO:0007669"/>
    <property type="project" value="TreeGrafter"/>
</dbReference>
<evidence type="ECO:0000256" key="5">
    <source>
        <dbReference type="ARBA" id="ARBA00038047"/>
    </source>
</evidence>
<dbReference type="SUPFAM" id="SSF53448">
    <property type="entry name" value="Nucleotide-diphospho-sugar transferases"/>
    <property type="match status" value="1"/>
</dbReference>
<comment type="caution">
    <text evidence="8">The sequence shown here is derived from an EMBL/GenBank/DDBJ whole genome shotgun (WGS) entry which is preliminary data.</text>
</comment>
<comment type="similarity">
    <text evidence="5">Belongs to the USP family.</text>
</comment>
<dbReference type="GO" id="GO:0051748">
    <property type="term" value="F:UTP-monosaccharide-1-phosphate uridylyltransferase activity"/>
    <property type="evidence" value="ECO:0007669"/>
    <property type="project" value="UniProtKB-EC"/>
</dbReference>
<evidence type="ECO:0000313" key="8">
    <source>
        <dbReference type="EMBL" id="CAI2363228.1"/>
    </source>
</evidence>
<gene>
    <name evidence="8" type="ORF">ECRASSUSDP1_LOCUS4558</name>
</gene>
<evidence type="ECO:0000256" key="7">
    <source>
        <dbReference type="ARBA" id="ARBA00048259"/>
    </source>
</evidence>
<accession>A0AAD1U763</accession>
<protein>
    <recommendedName>
        <fullName evidence="6">UTP-monosaccharide-1-phosphate uridylyltransferase</fullName>
        <ecNumber evidence="6">2.7.7.64</ecNumber>
    </recommendedName>
</protein>
<comment type="catalytic activity">
    <reaction evidence="7">
        <text>a monosaccharide 1-phosphate + UTP + H(+) = a UDP-monosaccharide + diphosphate</text>
        <dbReference type="Rhea" id="RHEA:13205"/>
        <dbReference type="ChEBI" id="CHEBI:15378"/>
        <dbReference type="ChEBI" id="CHEBI:33019"/>
        <dbReference type="ChEBI" id="CHEBI:46398"/>
        <dbReference type="ChEBI" id="CHEBI:140358"/>
        <dbReference type="ChEBI" id="CHEBI:140359"/>
        <dbReference type="EC" id="2.7.7.64"/>
    </reaction>
</comment>
<evidence type="ECO:0000256" key="1">
    <source>
        <dbReference type="ARBA" id="ARBA00001936"/>
    </source>
</evidence>
<evidence type="ECO:0000313" key="9">
    <source>
        <dbReference type="Proteomes" id="UP001295684"/>
    </source>
</evidence>
<dbReference type="EMBL" id="CAMPGE010004382">
    <property type="protein sequence ID" value="CAI2363228.1"/>
    <property type="molecule type" value="Genomic_DNA"/>
</dbReference>